<dbReference type="AlphaFoldDB" id="A0A3B0V0M1"/>
<feature type="compositionally biased region" description="Basic residues" evidence="4">
    <location>
        <begin position="118"/>
        <end position="132"/>
    </location>
</feature>
<dbReference type="GO" id="GO:1990904">
    <property type="term" value="C:ribonucleoprotein complex"/>
    <property type="evidence" value="ECO:0007669"/>
    <property type="project" value="UniProtKB-KW"/>
</dbReference>
<evidence type="ECO:0000256" key="2">
    <source>
        <dbReference type="ARBA" id="ARBA00022980"/>
    </source>
</evidence>
<comment type="similarity">
    <text evidence="1">Belongs to the universal ribosomal protein uL29 family.</text>
</comment>
<evidence type="ECO:0000313" key="5">
    <source>
        <dbReference type="EMBL" id="VAW31337.1"/>
    </source>
</evidence>
<dbReference type="GO" id="GO:0006412">
    <property type="term" value="P:translation"/>
    <property type="evidence" value="ECO:0007669"/>
    <property type="project" value="InterPro"/>
</dbReference>
<name>A0A3B0V0M1_9ZZZZ</name>
<dbReference type="HAMAP" id="MF_00374">
    <property type="entry name" value="Ribosomal_uL29"/>
    <property type="match status" value="1"/>
</dbReference>
<dbReference type="Gene3D" id="1.10.287.310">
    <property type="match status" value="1"/>
</dbReference>
<dbReference type="InterPro" id="IPR036049">
    <property type="entry name" value="Ribosomal_uL29_sf"/>
</dbReference>
<gene>
    <name evidence="5" type="ORF">MNBD_CHLOROFLEXI01-5267</name>
</gene>
<dbReference type="CDD" id="cd00427">
    <property type="entry name" value="Ribosomal_L29_HIP"/>
    <property type="match status" value="1"/>
</dbReference>
<dbReference type="SUPFAM" id="SSF46561">
    <property type="entry name" value="Ribosomal protein L29 (L29p)"/>
    <property type="match status" value="1"/>
</dbReference>
<dbReference type="GO" id="GO:0003735">
    <property type="term" value="F:structural constituent of ribosome"/>
    <property type="evidence" value="ECO:0007669"/>
    <property type="project" value="InterPro"/>
</dbReference>
<accession>A0A3B0V0M1</accession>
<dbReference type="GO" id="GO:0005840">
    <property type="term" value="C:ribosome"/>
    <property type="evidence" value="ECO:0007669"/>
    <property type="project" value="UniProtKB-KW"/>
</dbReference>
<organism evidence="5">
    <name type="scientific">hydrothermal vent metagenome</name>
    <dbReference type="NCBI Taxonomy" id="652676"/>
    <lineage>
        <taxon>unclassified sequences</taxon>
        <taxon>metagenomes</taxon>
        <taxon>ecological metagenomes</taxon>
    </lineage>
</organism>
<keyword evidence="3" id="KW-0687">Ribonucleoprotein</keyword>
<feature type="region of interest" description="Disordered" evidence="4">
    <location>
        <begin position="117"/>
        <end position="142"/>
    </location>
</feature>
<evidence type="ECO:0000256" key="1">
    <source>
        <dbReference type="ARBA" id="ARBA00009254"/>
    </source>
</evidence>
<evidence type="ECO:0000256" key="3">
    <source>
        <dbReference type="ARBA" id="ARBA00023274"/>
    </source>
</evidence>
<evidence type="ECO:0008006" key="6">
    <source>
        <dbReference type="Google" id="ProtNLM"/>
    </source>
</evidence>
<evidence type="ECO:0000256" key="4">
    <source>
        <dbReference type="SAM" id="MobiDB-lite"/>
    </source>
</evidence>
<proteinExistence type="inferred from homology"/>
<sequence length="142" mass="16164">MANIVELREMSDVKLEELLENGREEMFNLRFQQASSRLEDYSRLKAVRREVAQLETVLNMRQLAIETAVADPVLSAALAGKEWDASVRYVYEDSGWQVEFVDDSGEELATALVDLNKKRPHSRRQAKKKSQPKRVVSAEVVG</sequence>
<dbReference type="InterPro" id="IPR001854">
    <property type="entry name" value="Ribosomal_uL29"/>
</dbReference>
<protein>
    <recommendedName>
        <fullName evidence="6">LSU ribosomal protein L29p (L35e)</fullName>
    </recommendedName>
</protein>
<reference evidence="5" key="1">
    <citation type="submission" date="2018-06" db="EMBL/GenBank/DDBJ databases">
        <authorList>
            <person name="Zhirakovskaya E."/>
        </authorList>
    </citation>
    <scope>NUCLEOTIDE SEQUENCE</scope>
</reference>
<keyword evidence="2" id="KW-0689">Ribosomal protein</keyword>
<dbReference type="Pfam" id="PF00831">
    <property type="entry name" value="Ribosomal_L29"/>
    <property type="match status" value="1"/>
</dbReference>
<dbReference type="NCBIfam" id="TIGR00012">
    <property type="entry name" value="L29"/>
    <property type="match status" value="1"/>
</dbReference>
<dbReference type="EMBL" id="UOEU01000202">
    <property type="protein sequence ID" value="VAW31337.1"/>
    <property type="molecule type" value="Genomic_DNA"/>
</dbReference>